<name>A0ACB9NFD2_BAUVA</name>
<accession>A0ACB9NFD2</accession>
<gene>
    <name evidence="1" type="ORF">L6164_013651</name>
</gene>
<organism evidence="1 2">
    <name type="scientific">Bauhinia variegata</name>
    <name type="common">Purple orchid tree</name>
    <name type="synonym">Phanera variegata</name>
    <dbReference type="NCBI Taxonomy" id="167791"/>
    <lineage>
        <taxon>Eukaryota</taxon>
        <taxon>Viridiplantae</taxon>
        <taxon>Streptophyta</taxon>
        <taxon>Embryophyta</taxon>
        <taxon>Tracheophyta</taxon>
        <taxon>Spermatophyta</taxon>
        <taxon>Magnoliopsida</taxon>
        <taxon>eudicotyledons</taxon>
        <taxon>Gunneridae</taxon>
        <taxon>Pentapetalae</taxon>
        <taxon>rosids</taxon>
        <taxon>fabids</taxon>
        <taxon>Fabales</taxon>
        <taxon>Fabaceae</taxon>
        <taxon>Cercidoideae</taxon>
        <taxon>Cercideae</taxon>
        <taxon>Bauhiniinae</taxon>
        <taxon>Bauhinia</taxon>
    </lineage>
</organism>
<sequence>MACFIKCGSTIIGASSGFLEGSEDVMSLFVGDDTDGHPQIYSKFPARGPWQNILLAHEPRRRRIPVEDATSSSFQRSSNVGHGASASKSRPSNPVTVAAAHESQNGKYSSSNSSTGLREITLT</sequence>
<evidence type="ECO:0000313" key="2">
    <source>
        <dbReference type="Proteomes" id="UP000828941"/>
    </source>
</evidence>
<comment type="caution">
    <text evidence="1">The sequence shown here is derived from an EMBL/GenBank/DDBJ whole genome shotgun (WGS) entry which is preliminary data.</text>
</comment>
<reference evidence="1 2" key="1">
    <citation type="journal article" date="2022" name="DNA Res.">
        <title>Chromosomal-level genome assembly of the orchid tree Bauhinia variegata (Leguminosae; Cercidoideae) supports the allotetraploid origin hypothesis of Bauhinia.</title>
        <authorList>
            <person name="Zhong Y."/>
            <person name="Chen Y."/>
            <person name="Zheng D."/>
            <person name="Pang J."/>
            <person name="Liu Y."/>
            <person name="Luo S."/>
            <person name="Meng S."/>
            <person name="Qian L."/>
            <person name="Wei D."/>
            <person name="Dai S."/>
            <person name="Zhou R."/>
        </authorList>
    </citation>
    <scope>NUCLEOTIDE SEQUENCE [LARGE SCALE GENOMIC DNA]</scope>
    <source>
        <strain evidence="1">BV-YZ2020</strain>
    </source>
</reference>
<evidence type="ECO:0000313" key="1">
    <source>
        <dbReference type="EMBL" id="KAI4334956.1"/>
    </source>
</evidence>
<keyword evidence="2" id="KW-1185">Reference proteome</keyword>
<dbReference type="Proteomes" id="UP000828941">
    <property type="component" value="Chromosome 6"/>
</dbReference>
<protein>
    <submittedName>
        <fullName evidence="1">Uncharacterized protein</fullName>
    </submittedName>
</protein>
<dbReference type="EMBL" id="CM039431">
    <property type="protein sequence ID" value="KAI4334956.1"/>
    <property type="molecule type" value="Genomic_DNA"/>
</dbReference>
<proteinExistence type="predicted"/>